<evidence type="ECO:0000256" key="6">
    <source>
        <dbReference type="ARBA" id="ARBA00023157"/>
    </source>
</evidence>
<sequence>MAAKQAVSLLAFAFSIIITVWCNVVDSRHLPSSATTMSQKHAEWMAKFGRVYTSEIEKQMRLEIFAKNAKFVDEFNAAAGNNKRFTVSINNHFADHTQEEIKQRYYGYNYNASLLQDPKFETSFKYENANNIPQSMDWREKGVLTPIKNQSPHGSKCGSCWAFASISTIESVNKLKTGELVSLSEQELLDCTDNNGGCGGGYPEYAFEYVQQHGVAAEQSYPYLAQTSTCNTKRVDSLGIVRISGFEQVPYAEGEEGLLKAVANQPAVASVKVGKEFQFYDGGIFDGGCGATLNHVVVVVGYGVADDGTKYWILRNSWGEEWGESGYMRVQRDTGNGGVCGVGTDVSYPIA</sequence>
<evidence type="ECO:0000259" key="9">
    <source>
        <dbReference type="SMART" id="SM00848"/>
    </source>
</evidence>
<reference evidence="10" key="1">
    <citation type="submission" date="2021-01" db="UniProtKB">
        <authorList>
            <consortium name="EnsemblPlants"/>
        </authorList>
    </citation>
    <scope>IDENTIFICATION</scope>
</reference>
<evidence type="ECO:0000313" key="11">
    <source>
        <dbReference type="Proteomes" id="UP000594263"/>
    </source>
</evidence>
<dbReference type="EnsemblPlants" id="Kaladp0071s0425.1.v1.1">
    <property type="protein sequence ID" value="Kaladp0071s0425.1.v1.1"/>
    <property type="gene ID" value="Kaladp0071s0425.v1.1"/>
</dbReference>
<evidence type="ECO:0000256" key="7">
    <source>
        <dbReference type="SAM" id="SignalP"/>
    </source>
</evidence>
<proteinExistence type="inferred from homology"/>
<dbReference type="Gramene" id="Kaladp0071s0425.1.v1.1">
    <property type="protein sequence ID" value="Kaladp0071s0425.1.v1.1"/>
    <property type="gene ID" value="Kaladp0071s0425.v1.1"/>
</dbReference>
<feature type="chain" id="PRO_5029705341" evidence="7">
    <location>
        <begin position="23"/>
        <end position="351"/>
    </location>
</feature>
<dbReference type="PANTHER" id="PTHR12411">
    <property type="entry name" value="CYSTEINE PROTEASE FAMILY C1-RELATED"/>
    <property type="match status" value="1"/>
</dbReference>
<evidence type="ECO:0000256" key="3">
    <source>
        <dbReference type="ARBA" id="ARBA00022729"/>
    </source>
</evidence>
<evidence type="ECO:0000256" key="5">
    <source>
        <dbReference type="ARBA" id="ARBA00022807"/>
    </source>
</evidence>
<evidence type="ECO:0000256" key="1">
    <source>
        <dbReference type="ARBA" id="ARBA00008455"/>
    </source>
</evidence>
<dbReference type="InterPro" id="IPR038765">
    <property type="entry name" value="Papain-like_cys_pep_sf"/>
</dbReference>
<protein>
    <submittedName>
        <fullName evidence="10">Uncharacterized protein</fullName>
    </submittedName>
</protein>
<dbReference type="InterPro" id="IPR000668">
    <property type="entry name" value="Peptidase_C1A_C"/>
</dbReference>
<dbReference type="InterPro" id="IPR039417">
    <property type="entry name" value="Peptidase_C1A_papain-like"/>
</dbReference>
<dbReference type="InterPro" id="IPR013201">
    <property type="entry name" value="Prot_inhib_I29"/>
</dbReference>
<dbReference type="Pfam" id="PF00112">
    <property type="entry name" value="Peptidase_C1"/>
    <property type="match status" value="1"/>
</dbReference>
<keyword evidence="2" id="KW-0645">Protease</keyword>
<accession>A0A7N0UM27</accession>
<dbReference type="SUPFAM" id="SSF54001">
    <property type="entry name" value="Cysteine proteinases"/>
    <property type="match status" value="1"/>
</dbReference>
<feature type="signal peptide" evidence="7">
    <location>
        <begin position="1"/>
        <end position="22"/>
    </location>
</feature>
<feature type="domain" description="Cathepsin propeptide inhibitor" evidence="9">
    <location>
        <begin position="41"/>
        <end position="101"/>
    </location>
</feature>
<dbReference type="FunFam" id="3.90.70.10:FF:000067">
    <property type="entry name" value="Senescence-specific cysteine protease"/>
    <property type="match status" value="1"/>
</dbReference>
<keyword evidence="4" id="KW-0378">Hydrolase</keyword>
<dbReference type="InterPro" id="IPR013128">
    <property type="entry name" value="Peptidase_C1A"/>
</dbReference>
<keyword evidence="3 7" id="KW-0732">Signal</keyword>
<comment type="similarity">
    <text evidence="1">Belongs to the peptidase C1 family.</text>
</comment>
<dbReference type="SMART" id="SM00848">
    <property type="entry name" value="Inhibitor_I29"/>
    <property type="match status" value="1"/>
</dbReference>
<dbReference type="PROSITE" id="PS00640">
    <property type="entry name" value="THIOL_PROTEASE_ASN"/>
    <property type="match status" value="1"/>
</dbReference>
<dbReference type="Gene3D" id="3.90.70.10">
    <property type="entry name" value="Cysteine proteinases"/>
    <property type="match status" value="1"/>
</dbReference>
<keyword evidence="6" id="KW-1015">Disulfide bond</keyword>
<dbReference type="AlphaFoldDB" id="A0A7N0UM27"/>
<name>A0A7N0UM27_KALFE</name>
<dbReference type="GO" id="GO:0008234">
    <property type="term" value="F:cysteine-type peptidase activity"/>
    <property type="evidence" value="ECO:0007669"/>
    <property type="project" value="UniProtKB-KW"/>
</dbReference>
<dbReference type="PRINTS" id="PR00705">
    <property type="entry name" value="PAPAIN"/>
</dbReference>
<dbReference type="SMART" id="SM00645">
    <property type="entry name" value="Pept_C1"/>
    <property type="match status" value="1"/>
</dbReference>
<dbReference type="Proteomes" id="UP000594263">
    <property type="component" value="Unplaced"/>
</dbReference>
<evidence type="ECO:0000259" key="8">
    <source>
        <dbReference type="SMART" id="SM00645"/>
    </source>
</evidence>
<keyword evidence="11" id="KW-1185">Reference proteome</keyword>
<dbReference type="CDD" id="cd02248">
    <property type="entry name" value="Peptidase_C1A"/>
    <property type="match status" value="1"/>
</dbReference>
<dbReference type="InterPro" id="IPR025661">
    <property type="entry name" value="Pept_asp_AS"/>
</dbReference>
<evidence type="ECO:0000313" key="10">
    <source>
        <dbReference type="EnsemblPlants" id="Kaladp0071s0425.1.v1.1"/>
    </source>
</evidence>
<organism evidence="10 11">
    <name type="scientific">Kalanchoe fedtschenkoi</name>
    <name type="common">Lavender scallops</name>
    <name type="synonym">South American air plant</name>
    <dbReference type="NCBI Taxonomy" id="63787"/>
    <lineage>
        <taxon>Eukaryota</taxon>
        <taxon>Viridiplantae</taxon>
        <taxon>Streptophyta</taxon>
        <taxon>Embryophyta</taxon>
        <taxon>Tracheophyta</taxon>
        <taxon>Spermatophyta</taxon>
        <taxon>Magnoliopsida</taxon>
        <taxon>eudicotyledons</taxon>
        <taxon>Gunneridae</taxon>
        <taxon>Pentapetalae</taxon>
        <taxon>Saxifragales</taxon>
        <taxon>Crassulaceae</taxon>
        <taxon>Kalanchoe</taxon>
    </lineage>
</organism>
<keyword evidence="5" id="KW-0788">Thiol protease</keyword>
<feature type="domain" description="Peptidase C1A papain C-terminal" evidence="8">
    <location>
        <begin position="132"/>
        <end position="350"/>
    </location>
</feature>
<evidence type="ECO:0000256" key="2">
    <source>
        <dbReference type="ARBA" id="ARBA00022670"/>
    </source>
</evidence>
<dbReference type="Pfam" id="PF08246">
    <property type="entry name" value="Inhibitor_I29"/>
    <property type="match status" value="1"/>
</dbReference>
<dbReference type="GO" id="GO:0006508">
    <property type="term" value="P:proteolysis"/>
    <property type="evidence" value="ECO:0007669"/>
    <property type="project" value="UniProtKB-KW"/>
</dbReference>
<evidence type="ECO:0000256" key="4">
    <source>
        <dbReference type="ARBA" id="ARBA00022801"/>
    </source>
</evidence>